<dbReference type="Pfam" id="PF00456">
    <property type="entry name" value="Transketolase_N"/>
    <property type="match status" value="1"/>
</dbReference>
<proteinExistence type="inferred from homology"/>
<comment type="cofactor">
    <cofactor evidence="1">
        <name>thiamine diphosphate</name>
        <dbReference type="ChEBI" id="CHEBI:58937"/>
    </cofactor>
</comment>
<dbReference type="EC" id="2.2.1.1" evidence="5"/>
<organism evidence="5">
    <name type="scientific">groundwater metagenome</name>
    <dbReference type="NCBI Taxonomy" id="717931"/>
    <lineage>
        <taxon>unclassified sequences</taxon>
        <taxon>metagenomes</taxon>
        <taxon>ecological metagenomes</taxon>
    </lineage>
</organism>
<accession>A0A098E6D8</accession>
<name>A0A098E6D8_9ZZZZ</name>
<evidence type="ECO:0000256" key="3">
    <source>
        <dbReference type="ARBA" id="ARBA00023052"/>
    </source>
</evidence>
<gene>
    <name evidence="5" type="ORF">MSIBF_A1480007</name>
</gene>
<dbReference type="InterPro" id="IPR005474">
    <property type="entry name" value="Transketolase_N"/>
</dbReference>
<dbReference type="EMBL" id="CCXY01000055">
    <property type="protein sequence ID" value="CEG11487.1"/>
    <property type="molecule type" value="Genomic_DNA"/>
</dbReference>
<dbReference type="PANTHER" id="PTHR47514:SF1">
    <property type="entry name" value="TRANSKETOLASE N-TERMINAL SECTION-RELATED"/>
    <property type="match status" value="1"/>
</dbReference>
<dbReference type="Gene3D" id="3.40.50.970">
    <property type="match status" value="1"/>
</dbReference>
<comment type="similarity">
    <text evidence="2">Belongs to the transketolase family.</text>
</comment>
<protein>
    <submittedName>
        <fullName evidence="5">Putative transketolase N-terminal section</fullName>
        <ecNumber evidence="5">2.2.1.1</ecNumber>
    </submittedName>
</protein>
<keyword evidence="3" id="KW-0786">Thiamine pyrophosphate</keyword>
<dbReference type="PANTHER" id="PTHR47514">
    <property type="entry name" value="TRANSKETOLASE N-TERMINAL SECTION-RELATED"/>
    <property type="match status" value="1"/>
</dbReference>
<evidence type="ECO:0000256" key="1">
    <source>
        <dbReference type="ARBA" id="ARBA00001964"/>
    </source>
</evidence>
<dbReference type="InterPro" id="IPR029061">
    <property type="entry name" value="THDP-binding"/>
</dbReference>
<dbReference type="CDD" id="cd02012">
    <property type="entry name" value="TPP_TK"/>
    <property type="match status" value="1"/>
</dbReference>
<evidence type="ECO:0000259" key="4">
    <source>
        <dbReference type="Pfam" id="PF00456"/>
    </source>
</evidence>
<evidence type="ECO:0000313" key="5">
    <source>
        <dbReference type="EMBL" id="CEG11487.1"/>
    </source>
</evidence>
<dbReference type="GO" id="GO:0004802">
    <property type="term" value="F:transketolase activity"/>
    <property type="evidence" value="ECO:0007669"/>
    <property type="project" value="UniProtKB-EC"/>
</dbReference>
<reference evidence="5" key="1">
    <citation type="submission" date="2014-09" db="EMBL/GenBank/DDBJ databases">
        <authorList>
            <person name="Probst J Alexander"/>
        </authorList>
    </citation>
    <scope>NUCLEOTIDE SEQUENCE</scope>
</reference>
<evidence type="ECO:0000256" key="2">
    <source>
        <dbReference type="ARBA" id="ARBA00007131"/>
    </source>
</evidence>
<feature type="domain" description="Transketolase N-terminal" evidence="4">
    <location>
        <begin position="8"/>
        <end position="293"/>
    </location>
</feature>
<sequence length="317" mass="35818">MDIDNLKKISDKIRAYVILSTTIAQSGHPGGSLSSADIITTLYFHKLRHDPKNPKWKYRDRFVLSKGHSCPAVYAALALNGYFSIDELKFLRKFNSNNPELLHLQGHPNALLTPGIEASTGSLGQGLSIAVGMALAEKIDRKDNSKQEYEIYALLGDGECDEGQIWEATMSAGHYKSDNLTAIVDRNRLQIDGNTEEVMSLNLIGKKFEAFGWDAIEIDGHDFEQIINALNKQHVQDKPKVIIANTTKGKGVKFMENKAEWHGKAPNFSQCIEALKDLNFVAENDEIYKNKDSEEYKNKERQKETYMELFDKISKFR</sequence>
<dbReference type="SUPFAM" id="SSF52518">
    <property type="entry name" value="Thiamin diphosphate-binding fold (THDP-binding)"/>
    <property type="match status" value="1"/>
</dbReference>
<dbReference type="AlphaFoldDB" id="A0A098E6D8"/>
<keyword evidence="5" id="KW-0808">Transferase</keyword>